<gene>
    <name evidence="1" type="ORF">SAMN04487943_10450</name>
</gene>
<protein>
    <recommendedName>
        <fullName evidence="3">Alpha-L-rhamnosidase</fullName>
    </recommendedName>
</protein>
<dbReference type="EMBL" id="FOTR01000004">
    <property type="protein sequence ID" value="SFL80122.1"/>
    <property type="molecule type" value="Genomic_DNA"/>
</dbReference>
<dbReference type="GO" id="GO:0005975">
    <property type="term" value="P:carbohydrate metabolic process"/>
    <property type="evidence" value="ECO:0007669"/>
    <property type="project" value="InterPro"/>
</dbReference>
<dbReference type="RefSeq" id="WP_245780770.1">
    <property type="nucleotide sequence ID" value="NZ_FOTR01000004.1"/>
</dbReference>
<dbReference type="STRING" id="334253.SAMN04487943_10450"/>
<organism evidence="1 2">
    <name type="scientific">Gracilibacillus orientalis</name>
    <dbReference type="NCBI Taxonomy" id="334253"/>
    <lineage>
        <taxon>Bacteria</taxon>
        <taxon>Bacillati</taxon>
        <taxon>Bacillota</taxon>
        <taxon>Bacilli</taxon>
        <taxon>Bacillales</taxon>
        <taxon>Bacillaceae</taxon>
        <taxon>Gracilibacillus</taxon>
    </lineage>
</organism>
<proteinExistence type="predicted"/>
<dbReference type="Gene3D" id="1.50.10.10">
    <property type="match status" value="1"/>
</dbReference>
<dbReference type="PANTHER" id="PTHR34987:SF6">
    <property type="entry name" value="ALPHA-L-RHAMNOSIDASE SIX-HAIRPIN GLYCOSIDASE DOMAIN-CONTAINING PROTEIN"/>
    <property type="match status" value="1"/>
</dbReference>
<dbReference type="PANTHER" id="PTHR34987">
    <property type="entry name" value="C, PUTATIVE (AFU_ORTHOLOGUE AFUA_3G02880)-RELATED"/>
    <property type="match status" value="1"/>
</dbReference>
<reference evidence="2" key="1">
    <citation type="submission" date="2016-10" db="EMBL/GenBank/DDBJ databases">
        <authorList>
            <person name="Varghese N."/>
            <person name="Submissions S."/>
        </authorList>
    </citation>
    <scope>NUCLEOTIDE SEQUENCE [LARGE SCALE GENOMIC DNA]</scope>
    <source>
        <strain evidence="2">CGMCC 1.4250</strain>
    </source>
</reference>
<dbReference type="InterPro" id="IPR008928">
    <property type="entry name" value="6-hairpin_glycosidase_sf"/>
</dbReference>
<dbReference type="Proteomes" id="UP000198565">
    <property type="component" value="Unassembled WGS sequence"/>
</dbReference>
<sequence>MVWIGDMHPEVATIQAAFGQTGIVPQSLDFVRDRTPLPDWMNTFPSYSAWWMIIQHDWYMYTSDKTYLTEQKDYLVTLLDLMGSHINDDGTNTMPNPFLDWPTAHNEKGVNAGVHALFVLAIEKATHLIEILGETTAAERGRSYLASLANYQPDHGNSKQAAALLALSGKEQAEQINQDLLSQGGAKGVSTFYGYYILQAKAEAKDFTEALDLIREYWGGMLQLGASTFWEDFNIEWLKNAARIDQLTPEGKVDVHGDHCYVGYRHSLCHGWASGPTAWLS</sequence>
<keyword evidence="2" id="KW-1185">Reference proteome</keyword>
<evidence type="ECO:0000313" key="2">
    <source>
        <dbReference type="Proteomes" id="UP000198565"/>
    </source>
</evidence>
<dbReference type="AlphaFoldDB" id="A0A1I4KMX7"/>
<dbReference type="InterPro" id="IPR012341">
    <property type="entry name" value="6hp_glycosidase-like_sf"/>
</dbReference>
<name>A0A1I4KMX7_9BACI</name>
<evidence type="ECO:0008006" key="3">
    <source>
        <dbReference type="Google" id="ProtNLM"/>
    </source>
</evidence>
<dbReference type="SUPFAM" id="SSF48208">
    <property type="entry name" value="Six-hairpin glycosidases"/>
    <property type="match status" value="1"/>
</dbReference>
<accession>A0A1I4KMX7</accession>
<evidence type="ECO:0000313" key="1">
    <source>
        <dbReference type="EMBL" id="SFL80122.1"/>
    </source>
</evidence>